<dbReference type="KEGG" id="lel:PVL30_004617"/>
<keyword evidence="3 6" id="KW-1133">Transmembrane helix</keyword>
<dbReference type="Proteomes" id="UP000001996">
    <property type="component" value="Unassembled WGS sequence"/>
</dbReference>
<dbReference type="AlphaFoldDB" id="A5E2F3"/>
<dbReference type="Pfam" id="PF11970">
    <property type="entry name" value="GPR_Gpa2_C"/>
    <property type="match status" value="1"/>
</dbReference>
<dbReference type="InParanoid" id="A5E2F3"/>
<feature type="transmembrane region" description="Helical" evidence="6">
    <location>
        <begin position="42"/>
        <end position="60"/>
    </location>
</feature>
<feature type="transmembrane region" description="Helical" evidence="6">
    <location>
        <begin position="169"/>
        <end position="195"/>
    </location>
</feature>
<gene>
    <name evidence="9" type="ORF">LELG_03790</name>
</gene>
<dbReference type="SUPFAM" id="SSF81321">
    <property type="entry name" value="Family A G protein-coupled receptor-like"/>
    <property type="match status" value="1"/>
</dbReference>
<dbReference type="Pfam" id="PF11710">
    <property type="entry name" value="Git3"/>
    <property type="match status" value="1"/>
</dbReference>
<dbReference type="GO" id="GO:0005886">
    <property type="term" value="C:plasma membrane"/>
    <property type="evidence" value="ECO:0007669"/>
    <property type="project" value="TreeGrafter"/>
</dbReference>
<feature type="region of interest" description="Disordered" evidence="5">
    <location>
        <begin position="513"/>
        <end position="568"/>
    </location>
</feature>
<dbReference type="GO" id="GO:0004930">
    <property type="term" value="F:G protein-coupled receptor activity"/>
    <property type="evidence" value="ECO:0007669"/>
    <property type="project" value="TreeGrafter"/>
</dbReference>
<evidence type="ECO:0000256" key="2">
    <source>
        <dbReference type="ARBA" id="ARBA00022692"/>
    </source>
</evidence>
<feature type="region of interest" description="Disordered" evidence="5">
    <location>
        <begin position="592"/>
        <end position="642"/>
    </location>
</feature>
<protein>
    <recommendedName>
        <fullName evidence="11">G-protein coupled receptors family 1 profile domain-containing protein</fullName>
    </recommendedName>
</protein>
<evidence type="ECO:0000256" key="6">
    <source>
        <dbReference type="SAM" id="Phobius"/>
    </source>
</evidence>
<dbReference type="EMBL" id="CH981528">
    <property type="protein sequence ID" value="EDK45611.1"/>
    <property type="molecule type" value="Genomic_DNA"/>
</dbReference>
<reference evidence="9 10" key="1">
    <citation type="journal article" date="2009" name="Nature">
        <title>Evolution of pathogenicity and sexual reproduction in eight Candida genomes.</title>
        <authorList>
            <person name="Butler G."/>
            <person name="Rasmussen M.D."/>
            <person name="Lin M.F."/>
            <person name="Santos M.A."/>
            <person name="Sakthikumar S."/>
            <person name="Munro C.A."/>
            <person name="Rheinbay E."/>
            <person name="Grabherr M."/>
            <person name="Forche A."/>
            <person name="Reedy J.L."/>
            <person name="Agrafioti I."/>
            <person name="Arnaud M.B."/>
            <person name="Bates S."/>
            <person name="Brown A.J."/>
            <person name="Brunke S."/>
            <person name="Costanzo M.C."/>
            <person name="Fitzpatrick D.A."/>
            <person name="de Groot P.W."/>
            <person name="Harris D."/>
            <person name="Hoyer L.L."/>
            <person name="Hube B."/>
            <person name="Klis F.M."/>
            <person name="Kodira C."/>
            <person name="Lennard N."/>
            <person name="Logue M.E."/>
            <person name="Martin R."/>
            <person name="Neiman A.M."/>
            <person name="Nikolaou E."/>
            <person name="Quail M.A."/>
            <person name="Quinn J."/>
            <person name="Santos M.C."/>
            <person name="Schmitzberger F.F."/>
            <person name="Sherlock G."/>
            <person name="Shah P."/>
            <person name="Silverstein K.A."/>
            <person name="Skrzypek M.S."/>
            <person name="Soll D."/>
            <person name="Staggs R."/>
            <person name="Stansfield I."/>
            <person name="Stumpf M.P."/>
            <person name="Sudbery P.E."/>
            <person name="Srikantha T."/>
            <person name="Zeng Q."/>
            <person name="Berman J."/>
            <person name="Berriman M."/>
            <person name="Heitman J."/>
            <person name="Gow N.A."/>
            <person name="Lorenz M.C."/>
            <person name="Birren B.W."/>
            <person name="Kellis M."/>
            <person name="Cuomo C.A."/>
        </authorList>
    </citation>
    <scope>NUCLEOTIDE SEQUENCE [LARGE SCALE GENOMIC DNA]</scope>
    <source>
        <strain evidence="10">ATCC 11503 / BCRC 21390 / CBS 2605 / JCM 1781 / NBRC 1676 / NRRL YB-4239</strain>
    </source>
</reference>
<keyword evidence="10" id="KW-1185">Reference proteome</keyword>
<evidence type="ECO:0008006" key="11">
    <source>
        <dbReference type="Google" id="ProtNLM"/>
    </source>
</evidence>
<evidence type="ECO:0000256" key="5">
    <source>
        <dbReference type="SAM" id="MobiDB-lite"/>
    </source>
</evidence>
<dbReference type="InterPro" id="IPR023041">
    <property type="entry name" value="Glucose_rcpt_Git3-like_N"/>
</dbReference>
<evidence type="ECO:0000259" key="7">
    <source>
        <dbReference type="Pfam" id="PF11710"/>
    </source>
</evidence>
<evidence type="ECO:0000256" key="3">
    <source>
        <dbReference type="ARBA" id="ARBA00022989"/>
    </source>
</evidence>
<sequence>MKHLCKEWLQHQPRARPYLRFLVALYFLSAIDPKRLVFRHQLISFLLLFDLLKACILLIYPTRVMTHTSSYYNRKFCQVVGFFTATAIEGADIAILSFALHTYLLIFKPSLNMKLPHLNRVEGGLYKIRWLVYSLSIVVPLVFASLAFINGTGYDSLVCWCYLPERPVWYRLVLSWVPRWCIVVAIFLIYGMIYFHVIKEFKILNSLFTTTSREGPLKFKDQMPTFFASFRYFFLSVKSRLFPKLVLSEGSNGLSATQLRRSHNNCLSREATSSRGIDTANYEGNSDELESNEVDDLSELEEDLFAYHPDFPFPPKKSSTTFEDAGIQQASIEHFQKRQRIIQKQMKSIFIYPFAYCFIWLFPFILQTTQFNYEEEHKPVYWLNVLGAFMQPFFGFVDSMVFFYRERPWKYTAMKCFQREHKQRIDNIIESSLSQPRYSNAAHSTNTAATSDRIARNSLNAGVGLVDISKYRAWRRVLCKWKFPLFSLPTEANIKKYQDKYIRKKLQERDQTSEAMLVENTPQNTFPKINKPLKTYDGITMNNSKNSKNNSSSSNNNSNNNNNYHGADQREQIDPLSTTNGHLFDNILSDESNTFPLADRPKRNGVVPLPRDQQYNSPPVSPGHVFADMARNTNDSDTGDELDFEQFLKS</sequence>
<feature type="transmembrane region" description="Helical" evidence="6">
    <location>
        <begin position="381"/>
        <end position="404"/>
    </location>
</feature>
<dbReference type="eggNOG" id="ENOG502QU8E">
    <property type="taxonomic scope" value="Eukaryota"/>
</dbReference>
<dbReference type="GeneID" id="5232146"/>
<evidence type="ECO:0000313" key="9">
    <source>
        <dbReference type="EMBL" id="EDK45611.1"/>
    </source>
</evidence>
<evidence type="ECO:0000259" key="8">
    <source>
        <dbReference type="Pfam" id="PF11970"/>
    </source>
</evidence>
<feature type="transmembrane region" description="Helical" evidence="6">
    <location>
        <begin position="128"/>
        <end position="149"/>
    </location>
</feature>
<evidence type="ECO:0000313" key="10">
    <source>
        <dbReference type="Proteomes" id="UP000001996"/>
    </source>
</evidence>
<feature type="transmembrane region" description="Helical" evidence="6">
    <location>
        <begin position="80"/>
        <end position="107"/>
    </location>
</feature>
<organism evidence="9 10">
    <name type="scientific">Lodderomyces elongisporus (strain ATCC 11503 / CBS 2605 / JCM 1781 / NBRC 1676 / NRRL YB-4239)</name>
    <name type="common">Yeast</name>
    <name type="synonym">Saccharomyces elongisporus</name>
    <dbReference type="NCBI Taxonomy" id="379508"/>
    <lineage>
        <taxon>Eukaryota</taxon>
        <taxon>Fungi</taxon>
        <taxon>Dikarya</taxon>
        <taxon>Ascomycota</taxon>
        <taxon>Saccharomycotina</taxon>
        <taxon>Pichiomycetes</taxon>
        <taxon>Debaryomycetaceae</taxon>
        <taxon>Candida/Lodderomyces clade</taxon>
        <taxon>Lodderomyces</taxon>
    </lineage>
</organism>
<dbReference type="OrthoDB" id="5368598at2759"/>
<feature type="domain" description="G protein-coupled receptor GPR1/2/3 C-terminal" evidence="8">
    <location>
        <begin position="337"/>
        <end position="411"/>
    </location>
</feature>
<dbReference type="HOGENOM" id="CLU_019464_0_1_1"/>
<dbReference type="FunCoup" id="A5E2F3">
    <property type="interactions" value="127"/>
</dbReference>
<name>A5E2F3_LODEL</name>
<keyword evidence="2 6" id="KW-0812">Transmembrane</keyword>
<dbReference type="PANTHER" id="PTHR23112:SF37">
    <property type="entry name" value="G PROTEIN-COUPLED RECEPTOR GPR1"/>
    <property type="match status" value="1"/>
</dbReference>
<dbReference type="OMA" id="IYPFAYC"/>
<comment type="subcellular location">
    <subcellularLocation>
        <location evidence="1">Membrane</location>
        <topology evidence="1">Multi-pass membrane protein</topology>
    </subcellularLocation>
</comment>
<evidence type="ECO:0000256" key="4">
    <source>
        <dbReference type="ARBA" id="ARBA00023136"/>
    </source>
</evidence>
<dbReference type="Gene3D" id="1.20.1070.10">
    <property type="entry name" value="Rhodopsin 7-helix transmembrane proteins"/>
    <property type="match status" value="1"/>
</dbReference>
<dbReference type="InterPro" id="IPR022596">
    <property type="entry name" value="GPR1/2/3_C"/>
</dbReference>
<evidence type="ECO:0000256" key="1">
    <source>
        <dbReference type="ARBA" id="ARBA00004141"/>
    </source>
</evidence>
<feature type="compositionally biased region" description="Low complexity" evidence="5">
    <location>
        <begin position="542"/>
        <end position="563"/>
    </location>
</feature>
<dbReference type="PANTHER" id="PTHR23112">
    <property type="entry name" value="G PROTEIN-COUPLED RECEPTOR 157-RELATED"/>
    <property type="match status" value="1"/>
</dbReference>
<proteinExistence type="predicted"/>
<feature type="domain" description="Glucose receptor Git3-like N-terminal" evidence="7">
    <location>
        <begin position="22"/>
        <end position="202"/>
    </location>
</feature>
<feature type="transmembrane region" description="Helical" evidence="6">
    <location>
        <begin position="349"/>
        <end position="369"/>
    </location>
</feature>
<dbReference type="GO" id="GO:0007189">
    <property type="term" value="P:adenylate cyclase-activating G protein-coupled receptor signaling pathway"/>
    <property type="evidence" value="ECO:0007669"/>
    <property type="project" value="TreeGrafter"/>
</dbReference>
<keyword evidence="4 6" id="KW-0472">Membrane</keyword>
<accession>A5E2F3</accession>
<dbReference type="STRING" id="379508.A5E2F3"/>